<dbReference type="RefSeq" id="WP_179751087.1">
    <property type="nucleotide sequence ID" value="NZ_JACCBU010000001.1"/>
</dbReference>
<dbReference type="EMBL" id="JACCBU010000001">
    <property type="protein sequence ID" value="NYE71133.1"/>
    <property type="molecule type" value="Genomic_DNA"/>
</dbReference>
<feature type="transmembrane region" description="Helical" evidence="8">
    <location>
        <begin position="240"/>
        <end position="261"/>
    </location>
</feature>
<evidence type="ECO:0000259" key="9">
    <source>
        <dbReference type="PROSITE" id="PS50850"/>
    </source>
</evidence>
<dbReference type="GO" id="GO:0022857">
    <property type="term" value="F:transmembrane transporter activity"/>
    <property type="evidence" value="ECO:0007669"/>
    <property type="project" value="InterPro"/>
</dbReference>
<protein>
    <submittedName>
        <fullName evidence="10">MFS family permease</fullName>
    </submittedName>
</protein>
<keyword evidence="2" id="KW-0813">Transport</keyword>
<evidence type="ECO:0000256" key="6">
    <source>
        <dbReference type="ARBA" id="ARBA00023136"/>
    </source>
</evidence>
<dbReference type="InterPro" id="IPR011701">
    <property type="entry name" value="MFS"/>
</dbReference>
<feature type="transmembrane region" description="Helical" evidence="8">
    <location>
        <begin position="95"/>
        <end position="117"/>
    </location>
</feature>
<feature type="transmembrane region" description="Helical" evidence="8">
    <location>
        <begin position="311"/>
        <end position="329"/>
    </location>
</feature>
<sequence length="493" mass="50498">MSSVSTSAPPTPPGSAPGTPGRPRPGLTLAVILTVQLMLVLDATIVNVALPIIHTTFGFTAADLSWVLNAYTLAFGGLLLLGGRLGDVLGYRRTFVAGLVIFIAGSILGGAALSGAWLIGARAVQGIGAAVAAPAALALLTRSQPEGPARNRALGLFTAVSSGGGSVGLLLGGLLTSWASWRWSFLINVPIGVAALVLGLRLLPTTQRRREPFDVPGALAASVGMIALVAGFVWLPEEGLSLRVITAFALAVLGLASLGLIERRASHPLFAFRLLKNPQRVTALISFMLIVGPQMAAFFFLVQYLQVAHGYGAFASGLAFLPLTLGIFGMSRLTPRLVNRFGPAAVSIAGAVLLIIGHLSFSRLGTDTGYWPWILLPMILLGVGGGLSFMPFSARILAGVPVGDSGAAAGLMQTAQQAGGVALGLAGLIAISGISSGSGAAVPVPELIMGMDRAFTAGAVFVGLSLVITIVSMIMTRPVRTPAEPAVEVVPEP</sequence>
<dbReference type="InterPro" id="IPR020846">
    <property type="entry name" value="MFS_dom"/>
</dbReference>
<dbReference type="Pfam" id="PF07690">
    <property type="entry name" value="MFS_1"/>
    <property type="match status" value="1"/>
</dbReference>
<feature type="transmembrane region" description="Helical" evidence="8">
    <location>
        <begin position="123"/>
        <end position="141"/>
    </location>
</feature>
<keyword evidence="11" id="KW-1185">Reference proteome</keyword>
<dbReference type="PRINTS" id="PR01036">
    <property type="entry name" value="TCRTETB"/>
</dbReference>
<feature type="transmembrane region" description="Helical" evidence="8">
    <location>
        <begin position="373"/>
        <end position="397"/>
    </location>
</feature>
<evidence type="ECO:0000256" key="3">
    <source>
        <dbReference type="ARBA" id="ARBA00022475"/>
    </source>
</evidence>
<feature type="transmembrane region" description="Helical" evidence="8">
    <location>
        <begin position="418"/>
        <end position="442"/>
    </location>
</feature>
<feature type="transmembrane region" description="Helical" evidence="8">
    <location>
        <begin position="27"/>
        <end position="52"/>
    </location>
</feature>
<comment type="caution">
    <text evidence="10">The sequence shown here is derived from an EMBL/GenBank/DDBJ whole genome shotgun (WGS) entry which is preliminary data.</text>
</comment>
<accession>A0A7Y9I6E0</accession>
<evidence type="ECO:0000313" key="11">
    <source>
        <dbReference type="Proteomes" id="UP000569914"/>
    </source>
</evidence>
<comment type="subcellular location">
    <subcellularLocation>
        <location evidence="1">Cell membrane</location>
        <topology evidence="1">Multi-pass membrane protein</topology>
    </subcellularLocation>
</comment>
<dbReference type="GO" id="GO:0005886">
    <property type="term" value="C:plasma membrane"/>
    <property type="evidence" value="ECO:0007669"/>
    <property type="project" value="UniProtKB-SubCell"/>
</dbReference>
<dbReference type="InterPro" id="IPR036259">
    <property type="entry name" value="MFS_trans_sf"/>
</dbReference>
<keyword evidence="5 8" id="KW-1133">Transmembrane helix</keyword>
<reference evidence="10 11" key="1">
    <citation type="submission" date="2020-07" db="EMBL/GenBank/DDBJ databases">
        <title>Sequencing the genomes of 1000 actinobacteria strains.</title>
        <authorList>
            <person name="Klenk H.-P."/>
        </authorList>
    </citation>
    <scope>NUCLEOTIDE SEQUENCE [LARGE SCALE GENOMIC DNA]</scope>
    <source>
        <strain evidence="10 11">DSM 22083</strain>
    </source>
</reference>
<dbReference type="Gene3D" id="1.20.1250.20">
    <property type="entry name" value="MFS general substrate transporter like domains"/>
    <property type="match status" value="1"/>
</dbReference>
<feature type="transmembrane region" description="Helical" evidence="8">
    <location>
        <begin position="215"/>
        <end position="234"/>
    </location>
</feature>
<feature type="transmembrane region" description="Helical" evidence="8">
    <location>
        <begin position="281"/>
        <end position="305"/>
    </location>
</feature>
<keyword evidence="4 8" id="KW-0812">Transmembrane</keyword>
<dbReference type="Gene3D" id="1.20.1720.10">
    <property type="entry name" value="Multidrug resistance protein D"/>
    <property type="match status" value="1"/>
</dbReference>
<evidence type="ECO:0000313" key="10">
    <source>
        <dbReference type="EMBL" id="NYE71133.1"/>
    </source>
</evidence>
<gene>
    <name evidence="10" type="ORF">BKA15_002462</name>
</gene>
<dbReference type="PANTHER" id="PTHR42718">
    <property type="entry name" value="MAJOR FACILITATOR SUPERFAMILY MULTIDRUG TRANSPORTER MFSC"/>
    <property type="match status" value="1"/>
</dbReference>
<dbReference type="PANTHER" id="PTHR42718:SF46">
    <property type="entry name" value="BLR6921 PROTEIN"/>
    <property type="match status" value="1"/>
</dbReference>
<dbReference type="CDD" id="cd17321">
    <property type="entry name" value="MFS_MMR_MDR_like"/>
    <property type="match status" value="1"/>
</dbReference>
<feature type="domain" description="Major facilitator superfamily (MFS) profile" evidence="9">
    <location>
        <begin position="28"/>
        <end position="477"/>
    </location>
</feature>
<evidence type="ECO:0000256" key="5">
    <source>
        <dbReference type="ARBA" id="ARBA00022989"/>
    </source>
</evidence>
<dbReference type="AlphaFoldDB" id="A0A7Y9I6E0"/>
<dbReference type="SUPFAM" id="SSF103473">
    <property type="entry name" value="MFS general substrate transporter"/>
    <property type="match status" value="1"/>
</dbReference>
<organism evidence="10 11">
    <name type="scientific">Microlunatus parietis</name>
    <dbReference type="NCBI Taxonomy" id="682979"/>
    <lineage>
        <taxon>Bacteria</taxon>
        <taxon>Bacillati</taxon>
        <taxon>Actinomycetota</taxon>
        <taxon>Actinomycetes</taxon>
        <taxon>Propionibacteriales</taxon>
        <taxon>Propionibacteriaceae</taxon>
        <taxon>Microlunatus</taxon>
    </lineage>
</organism>
<dbReference type="Proteomes" id="UP000569914">
    <property type="component" value="Unassembled WGS sequence"/>
</dbReference>
<name>A0A7Y9I6E0_9ACTN</name>
<feature type="transmembrane region" description="Helical" evidence="8">
    <location>
        <begin position="454"/>
        <end position="475"/>
    </location>
</feature>
<proteinExistence type="predicted"/>
<evidence type="ECO:0000256" key="7">
    <source>
        <dbReference type="SAM" id="MobiDB-lite"/>
    </source>
</evidence>
<evidence type="ECO:0000256" key="4">
    <source>
        <dbReference type="ARBA" id="ARBA00022692"/>
    </source>
</evidence>
<dbReference type="PROSITE" id="PS50850">
    <property type="entry name" value="MFS"/>
    <property type="match status" value="1"/>
</dbReference>
<feature type="compositionally biased region" description="Pro residues" evidence="7">
    <location>
        <begin position="9"/>
        <end position="23"/>
    </location>
</feature>
<feature type="transmembrane region" description="Helical" evidence="8">
    <location>
        <begin position="64"/>
        <end position="83"/>
    </location>
</feature>
<keyword evidence="3" id="KW-1003">Cell membrane</keyword>
<feature type="transmembrane region" description="Helical" evidence="8">
    <location>
        <begin position="181"/>
        <end position="203"/>
    </location>
</feature>
<evidence type="ECO:0000256" key="1">
    <source>
        <dbReference type="ARBA" id="ARBA00004651"/>
    </source>
</evidence>
<feature type="transmembrane region" description="Helical" evidence="8">
    <location>
        <begin position="153"/>
        <end position="175"/>
    </location>
</feature>
<feature type="transmembrane region" description="Helical" evidence="8">
    <location>
        <begin position="341"/>
        <end position="361"/>
    </location>
</feature>
<feature type="region of interest" description="Disordered" evidence="7">
    <location>
        <begin position="1"/>
        <end position="23"/>
    </location>
</feature>
<evidence type="ECO:0000256" key="2">
    <source>
        <dbReference type="ARBA" id="ARBA00022448"/>
    </source>
</evidence>
<evidence type="ECO:0000256" key="8">
    <source>
        <dbReference type="SAM" id="Phobius"/>
    </source>
</evidence>
<keyword evidence="6 8" id="KW-0472">Membrane</keyword>